<organism evidence="2 3">
    <name type="scientific">Metschnikowia bicuspidata var. bicuspidata NRRL YB-4993</name>
    <dbReference type="NCBI Taxonomy" id="869754"/>
    <lineage>
        <taxon>Eukaryota</taxon>
        <taxon>Fungi</taxon>
        <taxon>Dikarya</taxon>
        <taxon>Ascomycota</taxon>
        <taxon>Saccharomycotina</taxon>
        <taxon>Pichiomycetes</taxon>
        <taxon>Metschnikowiaceae</taxon>
        <taxon>Metschnikowia</taxon>
    </lineage>
</organism>
<proteinExistence type="predicted"/>
<feature type="region of interest" description="Disordered" evidence="1">
    <location>
        <begin position="1"/>
        <end position="141"/>
    </location>
</feature>
<feature type="compositionally biased region" description="Polar residues" evidence="1">
    <location>
        <begin position="115"/>
        <end position="126"/>
    </location>
</feature>
<name>A0A1A0HCC5_9ASCO</name>
<evidence type="ECO:0000313" key="3">
    <source>
        <dbReference type="Proteomes" id="UP000092555"/>
    </source>
</evidence>
<protein>
    <submittedName>
        <fullName evidence="2">Uncharacterized protein</fullName>
    </submittedName>
</protein>
<keyword evidence="3" id="KW-1185">Reference proteome</keyword>
<dbReference type="Proteomes" id="UP000092555">
    <property type="component" value="Unassembled WGS sequence"/>
</dbReference>
<sequence length="141" mass="16280">MLYSRLGQDPLPAAPQPFPGNFKRAPKVPYKPVTFQSTEYWRHRKRPRLHNSHPYELPQRLGRAKQQKHPRARTKKTVGSEMSAAAPVRRPAHVQVPEEHPNAELTCRVYRASRRPSQINYPSATSRLLDRPQRHGPPISK</sequence>
<reference evidence="2 3" key="1">
    <citation type="submission" date="2016-05" db="EMBL/GenBank/DDBJ databases">
        <title>Comparative genomics of biotechnologically important yeasts.</title>
        <authorList>
            <consortium name="DOE Joint Genome Institute"/>
            <person name="Riley R."/>
            <person name="Haridas S."/>
            <person name="Wolfe K.H."/>
            <person name="Lopes M.R."/>
            <person name="Hittinger C.T."/>
            <person name="Goker M."/>
            <person name="Salamov A."/>
            <person name="Wisecaver J."/>
            <person name="Long T.M."/>
            <person name="Aerts A.L."/>
            <person name="Barry K."/>
            <person name="Choi C."/>
            <person name="Clum A."/>
            <person name="Coughlan A.Y."/>
            <person name="Deshpande S."/>
            <person name="Douglass A.P."/>
            <person name="Hanson S.J."/>
            <person name="Klenk H.-P."/>
            <person name="LaButti K."/>
            <person name="Lapidus A."/>
            <person name="Lindquist E."/>
            <person name="Lipzen A."/>
            <person name="Meier-kolthoff J.P."/>
            <person name="Ohm R.A."/>
            <person name="Otillar R.P."/>
            <person name="Pangilinan J."/>
            <person name="Peng Y."/>
            <person name="Rokas A."/>
            <person name="Rosa C.A."/>
            <person name="Scheuner C."/>
            <person name="Sibirny A.A."/>
            <person name="Slot J.C."/>
            <person name="Stielow J.B."/>
            <person name="Sun H."/>
            <person name="Kurtzman C.P."/>
            <person name="Blackwell M."/>
            <person name="Grigoriev I.V."/>
            <person name="Jeffries T.W."/>
        </authorList>
    </citation>
    <scope>NUCLEOTIDE SEQUENCE [LARGE SCALE GENOMIC DNA]</scope>
    <source>
        <strain evidence="2 3">NRRL YB-4993</strain>
    </source>
</reference>
<evidence type="ECO:0000256" key="1">
    <source>
        <dbReference type="SAM" id="MobiDB-lite"/>
    </source>
</evidence>
<dbReference type="AlphaFoldDB" id="A0A1A0HCC5"/>
<feature type="compositionally biased region" description="Basic residues" evidence="1">
    <location>
        <begin position="62"/>
        <end position="76"/>
    </location>
</feature>
<feature type="compositionally biased region" description="Basic residues" evidence="1">
    <location>
        <begin position="42"/>
        <end position="51"/>
    </location>
</feature>
<evidence type="ECO:0000313" key="2">
    <source>
        <dbReference type="EMBL" id="OBA21527.1"/>
    </source>
</evidence>
<accession>A0A1A0HCC5</accession>
<dbReference type="RefSeq" id="XP_018712037.1">
    <property type="nucleotide sequence ID" value="XM_018855970.1"/>
</dbReference>
<dbReference type="GeneID" id="30028946"/>
<dbReference type="EMBL" id="LXTC01000003">
    <property type="protein sequence ID" value="OBA21527.1"/>
    <property type="molecule type" value="Genomic_DNA"/>
</dbReference>
<comment type="caution">
    <text evidence="2">The sequence shown here is derived from an EMBL/GenBank/DDBJ whole genome shotgun (WGS) entry which is preliminary data.</text>
</comment>
<gene>
    <name evidence="2" type="ORF">METBIDRAFT_32038</name>
</gene>